<organism evidence="2 3">
    <name type="scientific">Pseudomonas eucalypticola</name>
    <dbReference type="NCBI Taxonomy" id="2599595"/>
    <lineage>
        <taxon>Bacteria</taxon>
        <taxon>Pseudomonadati</taxon>
        <taxon>Pseudomonadota</taxon>
        <taxon>Gammaproteobacteria</taxon>
        <taxon>Pseudomonadales</taxon>
        <taxon>Pseudomonadaceae</taxon>
        <taxon>Pseudomonas</taxon>
    </lineage>
</organism>
<name>A0A7D5H3Z1_9PSED</name>
<keyword evidence="1" id="KW-0812">Transmembrane</keyword>
<accession>A0A7D5H3Z1</accession>
<evidence type="ECO:0000256" key="1">
    <source>
        <dbReference type="SAM" id="Phobius"/>
    </source>
</evidence>
<feature type="transmembrane region" description="Helical" evidence="1">
    <location>
        <begin position="60"/>
        <end position="81"/>
    </location>
</feature>
<proteinExistence type="predicted"/>
<evidence type="ECO:0000313" key="2">
    <source>
        <dbReference type="EMBL" id="QKZ03349.1"/>
    </source>
</evidence>
<dbReference type="EMBL" id="CP056030">
    <property type="protein sequence ID" value="QKZ03349.1"/>
    <property type="molecule type" value="Genomic_DNA"/>
</dbReference>
<dbReference type="RefSeq" id="WP_158154834.1">
    <property type="nucleotide sequence ID" value="NZ_CP056030.1"/>
</dbReference>
<gene>
    <name evidence="2" type="ORF">HWQ56_05930</name>
</gene>
<keyword evidence="1" id="KW-1133">Transmembrane helix</keyword>
<dbReference type="AlphaFoldDB" id="A0A7D5H3Z1"/>
<sequence length="188" mass="19967">MSGLICFLLFSVPGASNVLVFLLCRHAKTSRVMAGVLAVLAGAGVSLTMWSVLASFEWRGAVVVALLLKLVAAGVIAGMAGKWWVKSWSDEEMLTVSAPELIPLFSVSLLNPKIMIAAFYFLSPMPGSGEAGIVLGIMAFAGSMVVWGTVGRLSTRYALGGLKPKWGARLVSCCMAFFSLFIVWEALS</sequence>
<feature type="transmembrane region" description="Helical" evidence="1">
    <location>
        <begin position="32"/>
        <end position="53"/>
    </location>
</feature>
<evidence type="ECO:0000313" key="3">
    <source>
        <dbReference type="Proteomes" id="UP000509568"/>
    </source>
</evidence>
<dbReference type="Proteomes" id="UP000509568">
    <property type="component" value="Chromosome"/>
</dbReference>
<feature type="transmembrane region" description="Helical" evidence="1">
    <location>
        <begin position="134"/>
        <end position="154"/>
    </location>
</feature>
<dbReference type="KEGG" id="pez:HWQ56_05930"/>
<reference evidence="2 3" key="1">
    <citation type="submission" date="2020-06" db="EMBL/GenBank/DDBJ databases">
        <title>Pseudomonas eucalypticola sp. nov., an endophyte of Eucalyptus dunnii leaves with biocontrol ability of eucalyptus leaf blight.</title>
        <authorList>
            <person name="Liu Y."/>
            <person name="Song Z."/>
            <person name="Zeng H."/>
            <person name="Lu M."/>
            <person name="Wang X."/>
            <person name="Lian X."/>
            <person name="Zhang Q."/>
        </authorList>
    </citation>
    <scope>NUCLEOTIDE SEQUENCE [LARGE SCALE GENOMIC DNA]</scope>
    <source>
        <strain evidence="2 3">NP-1</strain>
    </source>
</reference>
<protein>
    <submittedName>
        <fullName evidence="2">Uncharacterized protein</fullName>
    </submittedName>
</protein>
<keyword evidence="3" id="KW-1185">Reference proteome</keyword>
<feature type="transmembrane region" description="Helical" evidence="1">
    <location>
        <begin position="101"/>
        <end position="122"/>
    </location>
</feature>
<feature type="transmembrane region" description="Helical" evidence="1">
    <location>
        <begin position="166"/>
        <end position="187"/>
    </location>
</feature>
<keyword evidence="1" id="KW-0472">Membrane</keyword>